<evidence type="ECO:0000256" key="6">
    <source>
        <dbReference type="HAMAP-Rule" id="MF_01974"/>
    </source>
</evidence>
<protein>
    <recommendedName>
        <fullName evidence="6 7">Methionine aminopeptidase</fullName>
        <shortName evidence="6">MAP</shortName>
        <shortName evidence="6">MetAP</shortName>
        <ecNumber evidence="6 7">3.4.11.18</ecNumber>
    </recommendedName>
    <alternativeName>
        <fullName evidence="6">Peptidase M</fullName>
    </alternativeName>
</protein>
<dbReference type="GO" id="GO:0070006">
    <property type="term" value="F:metalloaminopeptidase activity"/>
    <property type="evidence" value="ECO:0007669"/>
    <property type="project" value="UniProtKB-UniRule"/>
</dbReference>
<comment type="cofactor">
    <cofactor evidence="6">
        <name>Co(2+)</name>
        <dbReference type="ChEBI" id="CHEBI:48828"/>
    </cofactor>
    <cofactor evidence="6">
        <name>Zn(2+)</name>
        <dbReference type="ChEBI" id="CHEBI:29105"/>
    </cofactor>
    <cofactor evidence="6">
        <name>Mn(2+)</name>
        <dbReference type="ChEBI" id="CHEBI:29035"/>
    </cofactor>
    <cofactor evidence="6">
        <name>Fe(2+)</name>
        <dbReference type="ChEBI" id="CHEBI:29033"/>
    </cofactor>
    <text evidence="6">Binds 2 divalent metal cations per subunit. Has a high-affinity and a low affinity metal-binding site. The true nature of the physiological cofactor is under debate. The enzyme is active with cobalt, zinc, manganese or divalent iron ions. Most likely, methionine aminopeptidases function as mononuclear Fe(2+)-metalloproteases under physiological conditions, and the catalytically relevant metal-binding site has been assigned to the histidine-containing high-affinity site.</text>
</comment>
<comment type="catalytic activity">
    <reaction evidence="6 7">
        <text>Release of N-terminal amino acids, preferentially methionine, from peptides and arylamides.</text>
        <dbReference type="EC" id="3.4.11.18"/>
    </reaction>
</comment>
<dbReference type="GO" id="GO:0006508">
    <property type="term" value="P:proteolysis"/>
    <property type="evidence" value="ECO:0007669"/>
    <property type="project" value="UniProtKB-KW"/>
</dbReference>
<evidence type="ECO:0000313" key="9">
    <source>
        <dbReference type="EMBL" id="ATF09989.1"/>
    </source>
</evidence>
<evidence type="ECO:0000256" key="5">
    <source>
        <dbReference type="ARBA" id="ARBA00022801"/>
    </source>
</evidence>
<dbReference type="GO" id="GO:0004239">
    <property type="term" value="F:initiator methionyl aminopeptidase activity"/>
    <property type="evidence" value="ECO:0007669"/>
    <property type="project" value="UniProtKB-UniRule"/>
</dbReference>
<dbReference type="RefSeq" id="WP_096619473.1">
    <property type="nucleotide sequence ID" value="NZ_CP020660.1"/>
</dbReference>
<keyword evidence="2 6" id="KW-0031">Aminopeptidase</keyword>
<dbReference type="KEGG" id="elux:BTN50_1515"/>
<comment type="subunit">
    <text evidence="6">Monomer.</text>
</comment>
<dbReference type="PRINTS" id="PR00599">
    <property type="entry name" value="MAPEPTIDASE"/>
</dbReference>
<organism evidence="9 10">
    <name type="scientific">Candidatus Enterovibrio altilux</name>
    <dbReference type="NCBI Taxonomy" id="1927128"/>
    <lineage>
        <taxon>Bacteria</taxon>
        <taxon>Pseudomonadati</taxon>
        <taxon>Pseudomonadota</taxon>
        <taxon>Gammaproteobacteria</taxon>
        <taxon>Vibrionales</taxon>
        <taxon>Vibrionaceae</taxon>
        <taxon>Enterovibrio</taxon>
    </lineage>
</organism>
<evidence type="ECO:0000259" key="8">
    <source>
        <dbReference type="Pfam" id="PF00557"/>
    </source>
</evidence>
<keyword evidence="3 6" id="KW-0645">Protease</keyword>
<keyword evidence="5 6" id="KW-0378">Hydrolase</keyword>
<evidence type="ECO:0000256" key="1">
    <source>
        <dbReference type="ARBA" id="ARBA00002521"/>
    </source>
</evidence>
<evidence type="ECO:0000313" key="10">
    <source>
        <dbReference type="Proteomes" id="UP000218160"/>
    </source>
</evidence>
<dbReference type="Proteomes" id="UP000218160">
    <property type="component" value="Chromosome 1"/>
</dbReference>
<dbReference type="PANTHER" id="PTHR43330:SF27">
    <property type="entry name" value="METHIONINE AMINOPEPTIDASE"/>
    <property type="match status" value="1"/>
</dbReference>
<evidence type="ECO:0000256" key="4">
    <source>
        <dbReference type="ARBA" id="ARBA00022723"/>
    </source>
</evidence>
<evidence type="ECO:0000256" key="7">
    <source>
        <dbReference type="RuleBase" id="RU003653"/>
    </source>
</evidence>
<dbReference type="InterPro" id="IPR001714">
    <property type="entry name" value="Pept_M24_MAP"/>
</dbReference>
<keyword evidence="4 6" id="KW-0479">Metal-binding</keyword>
<dbReference type="PANTHER" id="PTHR43330">
    <property type="entry name" value="METHIONINE AMINOPEPTIDASE"/>
    <property type="match status" value="1"/>
</dbReference>
<dbReference type="InterPro" id="IPR002467">
    <property type="entry name" value="Pept_M24A_MAP1"/>
</dbReference>
<dbReference type="CDD" id="cd01086">
    <property type="entry name" value="MetAP1"/>
    <property type="match status" value="1"/>
</dbReference>
<feature type="domain" description="Peptidase M24" evidence="8">
    <location>
        <begin position="13"/>
        <end position="244"/>
    </location>
</feature>
<reference evidence="10" key="1">
    <citation type="submission" date="2017-04" db="EMBL/GenBank/DDBJ databases">
        <title>Genome evolution of the luminous symbionts of deep sea anglerfish.</title>
        <authorList>
            <person name="Hendry T.A."/>
        </authorList>
    </citation>
    <scope>NUCLEOTIDE SEQUENCE [LARGE SCALE GENOMIC DNA]</scope>
</reference>
<feature type="binding site" evidence="6">
    <location>
        <position position="108"/>
    </location>
    <ligand>
        <name>a divalent metal cation</name>
        <dbReference type="ChEBI" id="CHEBI:60240"/>
        <label>1</label>
    </ligand>
</feature>
<dbReference type="AlphaFoldDB" id="A0A291BAE1"/>
<dbReference type="NCBIfam" id="TIGR00500">
    <property type="entry name" value="met_pdase_I"/>
    <property type="match status" value="1"/>
</dbReference>
<comment type="similarity">
    <text evidence="6">Belongs to the peptidase M24A family. Methionine aminopeptidase type 1 subfamily.</text>
</comment>
<evidence type="ECO:0000256" key="3">
    <source>
        <dbReference type="ARBA" id="ARBA00022670"/>
    </source>
</evidence>
<sequence>MSVIIKSVEEIRKMREVGRLAAQVLEMIEPYVKVGVTTKALDDQCHTFITETQNAIPAPLNYYGFPKSICTSINHIICHGIPNNRDVLQNGDIINIDITVIKDSYHGDTSKMFLVGDVSQEDKALCYAAQASLYQALMKVRPGARFGDLGTAIQKFIKNLPKRYSIVKDYCGHGIGAVFHEDPQIVHYKNNNCTLIKPGMCFTIEPMINAGKCETMLDNEDGWTVYTVDGKKSAQWEHTILVTDTGCEILTLRKEEILSRILNNT</sequence>
<dbReference type="EC" id="3.4.11.18" evidence="6 7"/>
<comment type="function">
    <text evidence="1 6">Removes the N-terminal methionine from nascent proteins. The N-terminal methionine is often cleaved when the second residue in the primary sequence is small and uncharged (Met-Ala-, Cys, Gly, Pro, Ser, Thr, or Val). Requires deformylation of the N(alpha)-formylated initiator methionine before it can be hydrolyzed.</text>
</comment>
<keyword evidence="10" id="KW-1185">Reference proteome</keyword>
<feature type="binding site" evidence="6">
    <location>
        <position position="237"/>
    </location>
    <ligand>
        <name>a divalent metal cation</name>
        <dbReference type="ChEBI" id="CHEBI:60240"/>
        <label>1</label>
    </ligand>
</feature>
<dbReference type="NCBIfam" id="NF008970">
    <property type="entry name" value="PRK12318.1"/>
    <property type="match status" value="1"/>
</dbReference>
<dbReference type="Gene3D" id="3.90.230.10">
    <property type="entry name" value="Creatinase/methionine aminopeptidase superfamily"/>
    <property type="match status" value="1"/>
</dbReference>
<dbReference type="OrthoDB" id="9802055at2"/>
<dbReference type="InterPro" id="IPR036005">
    <property type="entry name" value="Creatinase/aminopeptidase-like"/>
</dbReference>
<dbReference type="Pfam" id="PF00557">
    <property type="entry name" value="Peptidase_M24"/>
    <property type="match status" value="1"/>
</dbReference>
<dbReference type="GO" id="GO:0046872">
    <property type="term" value="F:metal ion binding"/>
    <property type="evidence" value="ECO:0007669"/>
    <property type="project" value="UniProtKB-UniRule"/>
</dbReference>
<evidence type="ECO:0000256" key="2">
    <source>
        <dbReference type="ARBA" id="ARBA00022438"/>
    </source>
</evidence>
<dbReference type="HAMAP" id="MF_01974">
    <property type="entry name" value="MetAP_1"/>
    <property type="match status" value="1"/>
</dbReference>
<feature type="binding site" evidence="6">
    <location>
        <position position="79"/>
    </location>
    <ligand>
        <name>substrate</name>
    </ligand>
</feature>
<feature type="binding site" evidence="6">
    <location>
        <position position="180"/>
    </location>
    <ligand>
        <name>substrate</name>
    </ligand>
</feature>
<feature type="binding site" evidence="6">
    <location>
        <position position="205"/>
    </location>
    <ligand>
        <name>a divalent metal cation</name>
        <dbReference type="ChEBI" id="CHEBI:60240"/>
        <label>2</label>
        <note>catalytic</note>
    </ligand>
</feature>
<dbReference type="GO" id="GO:0005829">
    <property type="term" value="C:cytosol"/>
    <property type="evidence" value="ECO:0007669"/>
    <property type="project" value="TreeGrafter"/>
</dbReference>
<proteinExistence type="inferred from homology"/>
<feature type="binding site" evidence="6">
    <location>
        <position position="108"/>
    </location>
    <ligand>
        <name>a divalent metal cation</name>
        <dbReference type="ChEBI" id="CHEBI:60240"/>
        <label>2</label>
        <note>catalytic</note>
    </ligand>
</feature>
<accession>A0A291BAE1</accession>
<dbReference type="SUPFAM" id="SSF55920">
    <property type="entry name" value="Creatinase/aminopeptidase"/>
    <property type="match status" value="1"/>
</dbReference>
<feature type="binding site" evidence="6">
    <location>
        <position position="97"/>
    </location>
    <ligand>
        <name>a divalent metal cation</name>
        <dbReference type="ChEBI" id="CHEBI:60240"/>
        <label>1</label>
    </ligand>
</feature>
<feature type="binding site" evidence="6">
    <location>
        <position position="237"/>
    </location>
    <ligand>
        <name>a divalent metal cation</name>
        <dbReference type="ChEBI" id="CHEBI:60240"/>
        <label>2</label>
        <note>catalytic</note>
    </ligand>
</feature>
<dbReference type="EMBL" id="CP020660">
    <property type="protein sequence ID" value="ATF09989.1"/>
    <property type="molecule type" value="Genomic_DNA"/>
</dbReference>
<dbReference type="InterPro" id="IPR000994">
    <property type="entry name" value="Pept_M24"/>
</dbReference>
<name>A0A291BAE1_9GAMM</name>
<gene>
    <name evidence="6" type="primary">map</name>
    <name evidence="9" type="ORF">BTN50_1515</name>
</gene>
<feature type="binding site" evidence="6">
    <location>
        <position position="173"/>
    </location>
    <ligand>
        <name>a divalent metal cation</name>
        <dbReference type="ChEBI" id="CHEBI:60240"/>
        <label>2</label>
        <note>catalytic</note>
    </ligand>
</feature>
<dbReference type="PROSITE" id="PS00680">
    <property type="entry name" value="MAP_1"/>
    <property type="match status" value="1"/>
</dbReference>